<keyword evidence="1" id="KW-1133">Transmembrane helix</keyword>
<evidence type="ECO:0000313" key="4">
    <source>
        <dbReference type="Proteomes" id="UP001062165"/>
    </source>
</evidence>
<organism evidence="3 4">
    <name type="scientific">Reichenbachiella carrageenanivorans</name>
    <dbReference type="NCBI Taxonomy" id="2979869"/>
    <lineage>
        <taxon>Bacteria</taxon>
        <taxon>Pseudomonadati</taxon>
        <taxon>Bacteroidota</taxon>
        <taxon>Cytophagia</taxon>
        <taxon>Cytophagales</taxon>
        <taxon>Reichenbachiellaceae</taxon>
        <taxon>Reichenbachiella</taxon>
    </lineage>
</organism>
<feature type="transmembrane region" description="Helical" evidence="1">
    <location>
        <begin position="105"/>
        <end position="126"/>
    </location>
</feature>
<dbReference type="PANTHER" id="PTHR33741:SF5">
    <property type="entry name" value="TRANSMEMBRANE PROTEIN DDB_G0269096-RELATED"/>
    <property type="match status" value="1"/>
</dbReference>
<feature type="transmembrane region" description="Helical" evidence="1">
    <location>
        <begin position="80"/>
        <end position="98"/>
    </location>
</feature>
<dbReference type="EMBL" id="CP106735">
    <property type="protein sequence ID" value="UXX79294.1"/>
    <property type="molecule type" value="Genomic_DNA"/>
</dbReference>
<keyword evidence="4" id="KW-1185">Reference proteome</keyword>
<feature type="transmembrane region" description="Helical" evidence="1">
    <location>
        <begin position="25"/>
        <end position="42"/>
    </location>
</feature>
<keyword evidence="1" id="KW-0812">Transmembrane</keyword>
<feature type="transmembrane region" description="Helical" evidence="1">
    <location>
        <begin position="146"/>
        <end position="169"/>
    </location>
</feature>
<proteinExistence type="predicted"/>
<reference evidence="3" key="1">
    <citation type="submission" date="2022-10" db="EMBL/GenBank/DDBJ databases">
        <title>Comparative genomics and taxonomic characterization of three novel marine species of genus Reichenbachiella exhibiting antioxidant and polysaccharide degradation activities.</title>
        <authorList>
            <person name="Muhammad N."/>
            <person name="Lee Y.-J."/>
            <person name="Ko J."/>
            <person name="Kim S.-G."/>
        </authorList>
    </citation>
    <scope>NUCLEOTIDE SEQUENCE</scope>
    <source>
        <strain evidence="3">Wsw4-B4</strain>
    </source>
</reference>
<keyword evidence="1" id="KW-0472">Membrane</keyword>
<evidence type="ECO:0000259" key="2">
    <source>
        <dbReference type="Pfam" id="PF04982"/>
    </source>
</evidence>
<sequence length="191" mass="20605">MTNHSVYRKAKYIIYKRTVVRPTDLIWSFIGGFIGIGLIGYIQSLSFNQLENTFLVGSFGASAVLLYGATNSPLSQPRNLVGGHLVSATVGVSIAYCISSPELHWLACALAVGLAIVGMLITKTVHPPGGATALIANIGSEKIKSLGYMYVLNPILTGTIILLVVALIFNNLPKNRSYPYKWKKKSGHLPT</sequence>
<protein>
    <submittedName>
        <fullName evidence="3">HPP family protein</fullName>
    </submittedName>
</protein>
<dbReference type="Pfam" id="PF04982">
    <property type="entry name" value="TM_HPP"/>
    <property type="match status" value="1"/>
</dbReference>
<dbReference type="PANTHER" id="PTHR33741">
    <property type="entry name" value="TRANSMEMBRANE PROTEIN DDB_G0269096-RELATED"/>
    <property type="match status" value="1"/>
</dbReference>
<name>A0ABY6D0R5_9BACT</name>
<dbReference type="InterPro" id="IPR007065">
    <property type="entry name" value="HPP"/>
</dbReference>
<dbReference type="Proteomes" id="UP001062165">
    <property type="component" value="Chromosome"/>
</dbReference>
<feature type="domain" description="HPP transmembrane region" evidence="2">
    <location>
        <begin position="20"/>
        <end position="179"/>
    </location>
</feature>
<dbReference type="InterPro" id="IPR058581">
    <property type="entry name" value="TM_HPP"/>
</dbReference>
<evidence type="ECO:0000313" key="3">
    <source>
        <dbReference type="EMBL" id="UXX79294.1"/>
    </source>
</evidence>
<gene>
    <name evidence="3" type="ORF">N7E81_18230</name>
</gene>
<evidence type="ECO:0000256" key="1">
    <source>
        <dbReference type="SAM" id="Phobius"/>
    </source>
</evidence>
<dbReference type="RefSeq" id="WP_263051037.1">
    <property type="nucleotide sequence ID" value="NZ_CP106735.1"/>
</dbReference>
<accession>A0ABY6D0R5</accession>